<dbReference type="EMBL" id="MFRE01000005">
    <property type="protein sequence ID" value="OGH94956.1"/>
    <property type="molecule type" value="Genomic_DNA"/>
</dbReference>
<dbReference type="InterPro" id="IPR058240">
    <property type="entry name" value="rSAM_sf"/>
</dbReference>
<dbReference type="AlphaFoldDB" id="A0A1F6PFK5"/>
<evidence type="ECO:0000256" key="6">
    <source>
        <dbReference type="ARBA" id="ARBA00023004"/>
    </source>
</evidence>
<dbReference type="GO" id="GO:0046872">
    <property type="term" value="F:metal ion binding"/>
    <property type="evidence" value="ECO:0007669"/>
    <property type="project" value="UniProtKB-KW"/>
</dbReference>
<dbReference type="SFLD" id="SFLDG01387">
    <property type="entry name" value="BtrN-like_SPASM_domain_contain"/>
    <property type="match status" value="1"/>
</dbReference>
<dbReference type="InterPro" id="IPR034391">
    <property type="entry name" value="AdoMet-like_SPASM_containing"/>
</dbReference>
<dbReference type="InterPro" id="IPR006638">
    <property type="entry name" value="Elp3/MiaA/NifB-like_rSAM"/>
</dbReference>
<evidence type="ECO:0000256" key="4">
    <source>
        <dbReference type="ARBA" id="ARBA00022723"/>
    </source>
</evidence>
<sequence length="434" mass="49764">MTKSDQVKKIVKNAKKVLSSKSNFKLLTRPKIIVNLAQQHFDAKTFNPRPGSTPGDVVFSLTNICNLSCPMCSINNIKAKCGQVPNFITFDEFKKFAELLAAATRLSFMGFIGESILNPDFFKIISYLKKEYKTFLHISTNGNGLNEKVQDQMLAVGFDSITFSIHGFSPESYKTLQAGSLDLVKKNLARLLTRRKELKLKVPYVTVVFALNRANIDEAQQMLEWVAGLGADAFHVYHFHDYTPTLKGLIFKKEEYPEINKKIDALYEYAQLKGWLNLLPPQKPYFKEDALEQEKGIVKCDRPWKGFQMRSSFSHKDCYYMGVCNVFNSFLFNYKEHLEKYGKLDFQKIWQHPVLQYLRQTSNSAGPKPVNPLCAYCKSSKRKYLKNTDNAANYKAKLEAIDGFFKGFKKEYPNFEEVGGVQMLYTEDDELALN</sequence>
<dbReference type="CDD" id="cd01335">
    <property type="entry name" value="Radical_SAM"/>
    <property type="match status" value="1"/>
</dbReference>
<organism evidence="9 10">
    <name type="scientific">Candidatus Magasanikbacteria bacterium RIFOXYD2_FULL_41_14</name>
    <dbReference type="NCBI Taxonomy" id="1798709"/>
    <lineage>
        <taxon>Bacteria</taxon>
        <taxon>Candidatus Magasanikiibacteriota</taxon>
    </lineage>
</organism>
<dbReference type="InterPro" id="IPR013785">
    <property type="entry name" value="Aldolase_TIM"/>
</dbReference>
<dbReference type="PANTHER" id="PTHR11228:SF7">
    <property type="entry name" value="PQQA PEPTIDE CYCLASE"/>
    <property type="match status" value="1"/>
</dbReference>
<keyword evidence="4" id="KW-0479">Metal-binding</keyword>
<keyword evidence="7" id="KW-0411">Iron-sulfur</keyword>
<evidence type="ECO:0000256" key="1">
    <source>
        <dbReference type="ARBA" id="ARBA00001966"/>
    </source>
</evidence>
<dbReference type="Pfam" id="PF04055">
    <property type="entry name" value="Radical_SAM"/>
    <property type="match status" value="1"/>
</dbReference>
<gene>
    <name evidence="9" type="ORF">A2538_04685</name>
</gene>
<dbReference type="PROSITE" id="PS51918">
    <property type="entry name" value="RADICAL_SAM"/>
    <property type="match status" value="1"/>
</dbReference>
<dbReference type="InterPro" id="IPR050377">
    <property type="entry name" value="Radical_SAM_PqqE_MftC-like"/>
</dbReference>
<reference evidence="9 10" key="1">
    <citation type="journal article" date="2016" name="Nat. Commun.">
        <title>Thousands of microbial genomes shed light on interconnected biogeochemical processes in an aquifer system.</title>
        <authorList>
            <person name="Anantharaman K."/>
            <person name="Brown C.T."/>
            <person name="Hug L.A."/>
            <person name="Sharon I."/>
            <person name="Castelle C.J."/>
            <person name="Probst A.J."/>
            <person name="Thomas B.C."/>
            <person name="Singh A."/>
            <person name="Wilkins M.J."/>
            <person name="Karaoz U."/>
            <person name="Brodie E.L."/>
            <person name="Williams K.H."/>
            <person name="Hubbard S.S."/>
            <person name="Banfield J.F."/>
        </authorList>
    </citation>
    <scope>NUCLEOTIDE SEQUENCE [LARGE SCALE GENOMIC DNA]</scope>
</reference>
<comment type="caution">
    <text evidence="9">The sequence shown here is derived from an EMBL/GenBank/DDBJ whole genome shotgun (WGS) entry which is preliminary data.</text>
</comment>
<dbReference type="Gene3D" id="3.20.20.70">
    <property type="entry name" value="Aldolase class I"/>
    <property type="match status" value="1"/>
</dbReference>
<evidence type="ECO:0000313" key="9">
    <source>
        <dbReference type="EMBL" id="OGH94956.1"/>
    </source>
</evidence>
<keyword evidence="5" id="KW-0560">Oxidoreductase</keyword>
<dbReference type="SUPFAM" id="SSF102114">
    <property type="entry name" value="Radical SAM enzymes"/>
    <property type="match status" value="1"/>
</dbReference>
<evidence type="ECO:0000256" key="7">
    <source>
        <dbReference type="ARBA" id="ARBA00023014"/>
    </source>
</evidence>
<dbReference type="SMART" id="SM00729">
    <property type="entry name" value="Elp3"/>
    <property type="match status" value="1"/>
</dbReference>
<dbReference type="GO" id="GO:0016491">
    <property type="term" value="F:oxidoreductase activity"/>
    <property type="evidence" value="ECO:0007669"/>
    <property type="project" value="UniProtKB-KW"/>
</dbReference>
<comment type="cofactor">
    <cofactor evidence="1">
        <name>[4Fe-4S] cluster</name>
        <dbReference type="ChEBI" id="CHEBI:49883"/>
    </cofactor>
</comment>
<proteinExistence type="predicted"/>
<dbReference type="InterPro" id="IPR000385">
    <property type="entry name" value="MoaA_NifB_PqqE_Fe-S-bd_CS"/>
</dbReference>
<evidence type="ECO:0000259" key="8">
    <source>
        <dbReference type="PROSITE" id="PS51918"/>
    </source>
</evidence>
<protein>
    <recommendedName>
        <fullName evidence="8">Radical SAM core domain-containing protein</fullName>
    </recommendedName>
</protein>
<evidence type="ECO:0000256" key="2">
    <source>
        <dbReference type="ARBA" id="ARBA00022485"/>
    </source>
</evidence>
<dbReference type="SFLD" id="SFLDG01067">
    <property type="entry name" value="SPASM/twitch_domain_containing"/>
    <property type="match status" value="1"/>
</dbReference>
<dbReference type="STRING" id="1798709.A2538_04685"/>
<keyword evidence="3" id="KW-0949">S-adenosyl-L-methionine</keyword>
<accession>A0A1F6PFK5</accession>
<dbReference type="PANTHER" id="PTHR11228">
    <property type="entry name" value="RADICAL SAM DOMAIN PROTEIN"/>
    <property type="match status" value="1"/>
</dbReference>
<dbReference type="SFLD" id="SFLDS00029">
    <property type="entry name" value="Radical_SAM"/>
    <property type="match status" value="1"/>
</dbReference>
<dbReference type="PROSITE" id="PS01305">
    <property type="entry name" value="MOAA_NIFB_PQQE"/>
    <property type="match status" value="1"/>
</dbReference>
<evidence type="ECO:0000256" key="5">
    <source>
        <dbReference type="ARBA" id="ARBA00023002"/>
    </source>
</evidence>
<dbReference type="Proteomes" id="UP000178254">
    <property type="component" value="Unassembled WGS sequence"/>
</dbReference>
<feature type="domain" description="Radical SAM core" evidence="8">
    <location>
        <begin position="49"/>
        <end position="282"/>
    </location>
</feature>
<evidence type="ECO:0000256" key="3">
    <source>
        <dbReference type="ARBA" id="ARBA00022691"/>
    </source>
</evidence>
<dbReference type="GO" id="GO:0032324">
    <property type="term" value="P:molybdopterin cofactor biosynthetic process"/>
    <property type="evidence" value="ECO:0007669"/>
    <property type="project" value="UniProtKB-ARBA"/>
</dbReference>
<dbReference type="GO" id="GO:0051539">
    <property type="term" value="F:4 iron, 4 sulfur cluster binding"/>
    <property type="evidence" value="ECO:0007669"/>
    <property type="project" value="UniProtKB-KW"/>
</dbReference>
<evidence type="ECO:0000313" key="10">
    <source>
        <dbReference type="Proteomes" id="UP000178254"/>
    </source>
</evidence>
<dbReference type="InterPro" id="IPR007197">
    <property type="entry name" value="rSAM"/>
</dbReference>
<keyword evidence="6" id="KW-0408">Iron</keyword>
<name>A0A1F6PFK5_9BACT</name>
<keyword evidence="2" id="KW-0004">4Fe-4S</keyword>